<dbReference type="Proteomes" id="UP000266673">
    <property type="component" value="Unassembled WGS sequence"/>
</dbReference>
<dbReference type="OrthoDB" id="10404338at2759"/>
<protein>
    <submittedName>
        <fullName evidence="1">Uncharacterized protein</fullName>
    </submittedName>
</protein>
<evidence type="ECO:0000313" key="2">
    <source>
        <dbReference type="Proteomes" id="UP000266673"/>
    </source>
</evidence>
<proteinExistence type="predicted"/>
<comment type="caution">
    <text evidence="1">The sequence shown here is derived from an EMBL/GenBank/DDBJ whole genome shotgun (WGS) entry which is preliminary data.</text>
</comment>
<name>A0A397VDY0_9GLOM</name>
<sequence>MQSLERNAKFLGHVFQLRQMFKNTNVTEVRIIATTIAFFNSQEEPAYLTFSQDITTNPFSRVIETYLADLRQIEISSHYPEPTPEGTWVEKLKSICTVINTGDRDQVDLLQYYYFLGECLEETDGNTEVEEKLRQEIPEKKGKFALKTASHTYQLYQTRGFFNLLGNKSITANVLYRKTSNCSLEKLEKFVLKS</sequence>
<keyword evidence="2" id="KW-1185">Reference proteome</keyword>
<dbReference type="AlphaFoldDB" id="A0A397VDY0"/>
<evidence type="ECO:0000313" key="1">
    <source>
        <dbReference type="EMBL" id="RIB20675.1"/>
    </source>
</evidence>
<gene>
    <name evidence="1" type="ORF">C2G38_2080313</name>
</gene>
<dbReference type="EMBL" id="QKWP01000405">
    <property type="protein sequence ID" value="RIB20675.1"/>
    <property type="molecule type" value="Genomic_DNA"/>
</dbReference>
<reference evidence="1 2" key="1">
    <citation type="submission" date="2018-06" db="EMBL/GenBank/DDBJ databases">
        <title>Comparative genomics reveals the genomic features of Rhizophagus irregularis, R. cerebriforme, R. diaphanum and Gigaspora rosea, and their symbiotic lifestyle signature.</title>
        <authorList>
            <person name="Morin E."/>
            <person name="San Clemente H."/>
            <person name="Chen E.C.H."/>
            <person name="De La Providencia I."/>
            <person name="Hainaut M."/>
            <person name="Kuo A."/>
            <person name="Kohler A."/>
            <person name="Murat C."/>
            <person name="Tang N."/>
            <person name="Roy S."/>
            <person name="Loubradou J."/>
            <person name="Henrissat B."/>
            <person name="Grigoriev I.V."/>
            <person name="Corradi N."/>
            <person name="Roux C."/>
            <person name="Martin F.M."/>
        </authorList>
    </citation>
    <scope>NUCLEOTIDE SEQUENCE [LARGE SCALE GENOMIC DNA]</scope>
    <source>
        <strain evidence="1 2">DAOM 194757</strain>
    </source>
</reference>
<accession>A0A397VDY0</accession>
<organism evidence="1 2">
    <name type="scientific">Gigaspora rosea</name>
    <dbReference type="NCBI Taxonomy" id="44941"/>
    <lineage>
        <taxon>Eukaryota</taxon>
        <taxon>Fungi</taxon>
        <taxon>Fungi incertae sedis</taxon>
        <taxon>Mucoromycota</taxon>
        <taxon>Glomeromycotina</taxon>
        <taxon>Glomeromycetes</taxon>
        <taxon>Diversisporales</taxon>
        <taxon>Gigasporaceae</taxon>
        <taxon>Gigaspora</taxon>
    </lineage>
</organism>